<evidence type="ECO:0000259" key="3">
    <source>
        <dbReference type="Pfam" id="PF21029"/>
    </source>
</evidence>
<evidence type="ECO:0000256" key="1">
    <source>
        <dbReference type="SAM" id="MobiDB-lite"/>
    </source>
</evidence>
<keyword evidence="5" id="KW-1185">Reference proteome</keyword>
<dbReference type="GO" id="GO:0031902">
    <property type="term" value="C:late endosome membrane"/>
    <property type="evidence" value="ECO:0007669"/>
    <property type="project" value="TreeGrafter"/>
</dbReference>
<proteinExistence type="predicted"/>
<accession>A0AAD5TPH7</accession>
<dbReference type="Pfam" id="PF21029">
    <property type="entry name" value="RMC1_N"/>
    <property type="match status" value="1"/>
</dbReference>
<feature type="compositionally biased region" description="Polar residues" evidence="1">
    <location>
        <begin position="446"/>
        <end position="468"/>
    </location>
</feature>
<dbReference type="Pfam" id="PF07035">
    <property type="entry name" value="RMC1_C"/>
    <property type="match status" value="1"/>
</dbReference>
<evidence type="ECO:0000313" key="4">
    <source>
        <dbReference type="EMBL" id="KAJ3183047.1"/>
    </source>
</evidence>
<evidence type="ECO:0000259" key="2">
    <source>
        <dbReference type="Pfam" id="PF07035"/>
    </source>
</evidence>
<feature type="domain" description="Mic1" evidence="2">
    <location>
        <begin position="456"/>
        <end position="669"/>
    </location>
</feature>
<dbReference type="PANTHER" id="PTHR12897">
    <property type="entry name" value="COLON CANCER-ASSOCIATED PROTEIN MIC1"/>
    <property type="match status" value="1"/>
</dbReference>
<organism evidence="4 5">
    <name type="scientific">Geranomyces variabilis</name>
    <dbReference type="NCBI Taxonomy" id="109894"/>
    <lineage>
        <taxon>Eukaryota</taxon>
        <taxon>Fungi</taxon>
        <taxon>Fungi incertae sedis</taxon>
        <taxon>Chytridiomycota</taxon>
        <taxon>Chytridiomycota incertae sedis</taxon>
        <taxon>Chytridiomycetes</taxon>
        <taxon>Spizellomycetales</taxon>
        <taxon>Powellomycetaceae</taxon>
        <taxon>Geranomyces</taxon>
    </lineage>
</organism>
<dbReference type="InterPro" id="IPR009755">
    <property type="entry name" value="RMC1_C"/>
</dbReference>
<dbReference type="InterPro" id="IPR049040">
    <property type="entry name" value="RMC1_N"/>
</dbReference>
<feature type="domain" description="Regulator of MON1-CCZ1 complex N-terminal" evidence="3">
    <location>
        <begin position="61"/>
        <end position="176"/>
    </location>
</feature>
<feature type="region of interest" description="Disordered" evidence="1">
    <location>
        <begin position="431"/>
        <end position="485"/>
    </location>
</feature>
<evidence type="ECO:0008006" key="6">
    <source>
        <dbReference type="Google" id="ProtNLM"/>
    </source>
</evidence>
<dbReference type="SUPFAM" id="SSF101908">
    <property type="entry name" value="Putative isomerase YbhE"/>
    <property type="match status" value="1"/>
</dbReference>
<dbReference type="EMBL" id="JADGJQ010000007">
    <property type="protein sequence ID" value="KAJ3183047.1"/>
    <property type="molecule type" value="Genomic_DNA"/>
</dbReference>
<dbReference type="InterPro" id="IPR040371">
    <property type="entry name" value="RMC1"/>
</dbReference>
<sequence>MSSVKPAGPDATRFKDQLDPAAEAIVVADSVSSAPVRPVTSSLRYRPVGDFQSSLPELSAVNFDPWRQTVLLVLGDERVEIQEGEWSSKRRIHVGHTGPIRDAKLAPGGGFLGVLRSAKMLEILEIDESEHSTSVQELVRDSHSSSAILGFEWTFPGELMVVSSSGFELYQYSGTSKNFVKKKSREARINWYSYWPEVRILVTSVGPLALRLYHMKLDSGADSLMTVNLKPKGNTSGVQSQATRKQITVFFVYGRAFLGYFDLTPDPPLLVLYRISRSTPSHSVSYPLDGRGTFIANTVDNLIVVTNVVTKLFLIFDMKNDGTEAVVSTARIPVQDENDIDAVIEWQPCFPDYILVGSRGMLYCIQVDLQALAHDMRENSSGLAVVTFLARRDMDDPTFVLQIVAEMMREGASVDQMRKAFDPLNSRVRQIGPSDTPQGMIRDSSTDSVNSLGSIGTSENNLNGSAAGSPTARRKHQAHAGSASTLQRALARSHEEFNATRRQLCTQELLFANVFEPLSKEATFPSVYLTSCLFEYIASLSVAARQTVQPCFHELVCDLLLRDNRHTELHQLVQYNVVEDSAAVARRLLARGDVYAPFKQLGLDMLKRLDANNEVADVLLNRGEFLDALRYAVSRSVTTVPPTSFLEAALQSGDRTLFLNTYKCLEDRGMMTAAHADQAVAGLPPGSAAGRYVSVFREMWGEVVEMDSMIDM</sequence>
<dbReference type="AlphaFoldDB" id="A0AAD5TPH7"/>
<gene>
    <name evidence="4" type="ORF">HDU87_007469</name>
</gene>
<comment type="caution">
    <text evidence="4">The sequence shown here is derived from an EMBL/GenBank/DDBJ whole genome shotgun (WGS) entry which is preliminary data.</text>
</comment>
<dbReference type="GO" id="GO:0035658">
    <property type="term" value="C:Mon1-Ccz1 complex"/>
    <property type="evidence" value="ECO:0007669"/>
    <property type="project" value="InterPro"/>
</dbReference>
<dbReference type="PANTHER" id="PTHR12897:SF4">
    <property type="entry name" value="REGULATOR OF MON1-CCZ1 COMPLEX"/>
    <property type="match status" value="1"/>
</dbReference>
<dbReference type="Proteomes" id="UP001212152">
    <property type="component" value="Unassembled WGS sequence"/>
</dbReference>
<reference evidence="4" key="1">
    <citation type="submission" date="2020-05" db="EMBL/GenBank/DDBJ databases">
        <title>Phylogenomic resolution of chytrid fungi.</title>
        <authorList>
            <person name="Stajich J.E."/>
            <person name="Amses K."/>
            <person name="Simmons R."/>
            <person name="Seto K."/>
            <person name="Myers J."/>
            <person name="Bonds A."/>
            <person name="Quandt C.A."/>
            <person name="Barry K."/>
            <person name="Liu P."/>
            <person name="Grigoriev I."/>
            <person name="Longcore J.E."/>
            <person name="James T.Y."/>
        </authorList>
    </citation>
    <scope>NUCLEOTIDE SEQUENCE</scope>
    <source>
        <strain evidence="4">JEL0379</strain>
    </source>
</reference>
<evidence type="ECO:0000313" key="5">
    <source>
        <dbReference type="Proteomes" id="UP001212152"/>
    </source>
</evidence>
<name>A0AAD5TPH7_9FUNG</name>
<dbReference type="GO" id="GO:0010506">
    <property type="term" value="P:regulation of autophagy"/>
    <property type="evidence" value="ECO:0007669"/>
    <property type="project" value="InterPro"/>
</dbReference>
<protein>
    <recommendedName>
        <fullName evidence="6">Mic1 domain-containing protein</fullName>
    </recommendedName>
</protein>